<sequence>MSWRFRQSFTVVPGLRLSLSSRGLSASIGGSPLTLNVGPHGVTETLSIPGTGISYRHHESLPSNGRPSIDLPSNLPQQSLPQFTNTAPVEHIHSASTELLTSETLKDLKRLIQTASKQRDEISRDLDSALTEKIEAVSRFDKWDTGFLFKRVFKSAFEKRRAEAGTATDKVTELEEQLRLSTIATHIEIEKEQANLYYLLKDDFSALCECNSIWDVKTRQATDQYHERTIANSRIERERVKFNLASCDLIEWDEKVPHIRNAKGGSFFFYPGFIVYRTAREAFSLIEYHDMKGRASLVQFQEEDNVPSDAKVIGQTWAKCNKDGSRDKRFANNYQIPIAQYIQVTLKNDSGLWEEFHFSNPQRLITFLESLNNFTSSFEAVANG</sequence>
<feature type="coiled-coil region" evidence="1">
    <location>
        <begin position="105"/>
        <end position="132"/>
    </location>
</feature>
<dbReference type="InterPro" id="IPR025330">
    <property type="entry name" value="DUF4236"/>
</dbReference>
<evidence type="ECO:0000259" key="3">
    <source>
        <dbReference type="Pfam" id="PF14020"/>
    </source>
</evidence>
<protein>
    <recommendedName>
        <fullName evidence="3">DUF4236 domain-containing protein</fullName>
    </recommendedName>
</protein>
<reference evidence="4 5" key="1">
    <citation type="submission" date="2016-10" db="EMBL/GenBank/DDBJ databases">
        <authorList>
            <person name="de Groot N.N."/>
        </authorList>
    </citation>
    <scope>NUCLEOTIDE SEQUENCE [LARGE SCALE GENOMIC DNA]</scope>
    <source>
        <strain evidence="4 5">DSM 22489</strain>
    </source>
</reference>
<gene>
    <name evidence="4" type="ORF">SAMN05421819_4056</name>
</gene>
<evidence type="ECO:0000256" key="1">
    <source>
        <dbReference type="SAM" id="Coils"/>
    </source>
</evidence>
<evidence type="ECO:0000313" key="5">
    <source>
        <dbReference type="Proteomes" id="UP000236728"/>
    </source>
</evidence>
<proteinExistence type="predicted"/>
<dbReference type="Pfam" id="PF14020">
    <property type="entry name" value="DUF4236"/>
    <property type="match status" value="1"/>
</dbReference>
<dbReference type="AlphaFoldDB" id="A0A1H6BZV0"/>
<keyword evidence="1" id="KW-0175">Coiled coil</keyword>
<evidence type="ECO:0000313" key="4">
    <source>
        <dbReference type="EMBL" id="SEG65666.1"/>
    </source>
</evidence>
<dbReference type="Proteomes" id="UP000236728">
    <property type="component" value="Unassembled WGS sequence"/>
</dbReference>
<feature type="region of interest" description="Disordered" evidence="2">
    <location>
        <begin position="53"/>
        <end position="79"/>
    </location>
</feature>
<organism evidence="4 5">
    <name type="scientific">Bryocella elongata</name>
    <dbReference type="NCBI Taxonomy" id="863522"/>
    <lineage>
        <taxon>Bacteria</taxon>
        <taxon>Pseudomonadati</taxon>
        <taxon>Acidobacteriota</taxon>
        <taxon>Terriglobia</taxon>
        <taxon>Terriglobales</taxon>
        <taxon>Acidobacteriaceae</taxon>
        <taxon>Bryocella</taxon>
    </lineage>
</organism>
<feature type="domain" description="DUF4236" evidence="3">
    <location>
        <begin position="3"/>
        <end position="56"/>
    </location>
</feature>
<name>A0A1H6BZV0_9BACT</name>
<dbReference type="EMBL" id="FNVA01000008">
    <property type="protein sequence ID" value="SEG65666.1"/>
    <property type="molecule type" value="Genomic_DNA"/>
</dbReference>
<accession>A0A1H6BZV0</accession>
<evidence type="ECO:0000256" key="2">
    <source>
        <dbReference type="SAM" id="MobiDB-lite"/>
    </source>
</evidence>
<keyword evidence="5" id="KW-1185">Reference proteome</keyword>